<dbReference type="InterPro" id="IPR041470">
    <property type="entry name" value="GCP_N"/>
</dbReference>
<name>A0A3A2ZHK2_9EURO</name>
<comment type="similarity">
    <text evidence="1 5">Belongs to the TUBGCP family.</text>
</comment>
<dbReference type="Proteomes" id="UP000266188">
    <property type="component" value="Unassembled WGS sequence"/>
</dbReference>
<evidence type="ECO:0000256" key="3">
    <source>
        <dbReference type="ARBA" id="ARBA00022701"/>
    </source>
</evidence>
<reference evidence="11" key="1">
    <citation type="submission" date="2017-02" db="EMBL/GenBank/DDBJ databases">
        <authorList>
            <person name="Tafer H."/>
            <person name="Lopandic K."/>
        </authorList>
    </citation>
    <scope>NUCLEOTIDE SEQUENCE [LARGE SCALE GENOMIC DNA]</scope>
    <source>
        <strain evidence="11">CBS 366.77</strain>
    </source>
</reference>
<feature type="compositionally biased region" description="Polar residues" evidence="6">
    <location>
        <begin position="788"/>
        <end position="804"/>
    </location>
</feature>
<evidence type="ECO:0000256" key="5">
    <source>
        <dbReference type="RuleBase" id="RU363050"/>
    </source>
</evidence>
<dbReference type="GO" id="GO:0005816">
    <property type="term" value="C:spindle pole body"/>
    <property type="evidence" value="ECO:0007669"/>
    <property type="project" value="UniProtKB-ARBA"/>
</dbReference>
<organism evidence="10 11">
    <name type="scientific">Aspergillus sclerotialis</name>
    <dbReference type="NCBI Taxonomy" id="2070753"/>
    <lineage>
        <taxon>Eukaryota</taxon>
        <taxon>Fungi</taxon>
        <taxon>Dikarya</taxon>
        <taxon>Ascomycota</taxon>
        <taxon>Pezizomycotina</taxon>
        <taxon>Eurotiomycetes</taxon>
        <taxon>Eurotiomycetidae</taxon>
        <taxon>Eurotiales</taxon>
        <taxon>Aspergillaceae</taxon>
        <taxon>Aspergillus</taxon>
        <taxon>Aspergillus subgen. Polypaecilum</taxon>
    </lineage>
</organism>
<evidence type="ECO:0000313" key="10">
    <source>
        <dbReference type="EMBL" id="RJE18804.1"/>
    </source>
</evidence>
<dbReference type="GO" id="GO:0031122">
    <property type="term" value="P:cytoplasmic microtubule organization"/>
    <property type="evidence" value="ECO:0007669"/>
    <property type="project" value="TreeGrafter"/>
</dbReference>
<dbReference type="OrthoDB" id="66546at2759"/>
<dbReference type="Gene3D" id="1.20.120.1900">
    <property type="entry name" value="Gamma-tubulin complex, C-terminal domain"/>
    <property type="match status" value="1"/>
</dbReference>
<keyword evidence="11" id="KW-1185">Reference proteome</keyword>
<accession>A0A3A2ZHK2</accession>
<protein>
    <recommendedName>
        <fullName evidence="5">Spindle pole body component</fullName>
    </recommendedName>
</protein>
<dbReference type="InterPro" id="IPR032797">
    <property type="entry name" value="Mod21_N"/>
</dbReference>
<dbReference type="Pfam" id="PF04130">
    <property type="entry name" value="GCP_C_terminal"/>
    <property type="match status" value="1"/>
</dbReference>
<comment type="caution">
    <text evidence="10">The sequence shown here is derived from an EMBL/GenBank/DDBJ whole genome shotgun (WGS) entry which is preliminary data.</text>
</comment>
<dbReference type="GO" id="GO:0007020">
    <property type="term" value="P:microtubule nucleation"/>
    <property type="evidence" value="ECO:0007669"/>
    <property type="project" value="InterPro"/>
</dbReference>
<evidence type="ECO:0000259" key="9">
    <source>
        <dbReference type="Pfam" id="PF17681"/>
    </source>
</evidence>
<evidence type="ECO:0000259" key="8">
    <source>
        <dbReference type="Pfam" id="PF14609"/>
    </source>
</evidence>
<keyword evidence="4 5" id="KW-0206">Cytoskeleton</keyword>
<feature type="region of interest" description="Disordered" evidence="6">
    <location>
        <begin position="757"/>
        <end position="804"/>
    </location>
</feature>
<evidence type="ECO:0000256" key="1">
    <source>
        <dbReference type="ARBA" id="ARBA00010337"/>
    </source>
</evidence>
<proteinExistence type="inferred from homology"/>
<dbReference type="EMBL" id="MVGC01000490">
    <property type="protein sequence ID" value="RJE18804.1"/>
    <property type="molecule type" value="Genomic_DNA"/>
</dbReference>
<dbReference type="PANTHER" id="PTHR19302:SF33">
    <property type="entry name" value="GAMMA-TUBULIN COMPLEX COMPONENT 5"/>
    <property type="match status" value="1"/>
</dbReference>
<dbReference type="Pfam" id="PF17681">
    <property type="entry name" value="GCP_N_terminal"/>
    <property type="match status" value="1"/>
</dbReference>
<keyword evidence="3 5" id="KW-0493">Microtubule</keyword>
<feature type="compositionally biased region" description="Acidic residues" evidence="6">
    <location>
        <begin position="772"/>
        <end position="785"/>
    </location>
</feature>
<dbReference type="GO" id="GO:0051011">
    <property type="term" value="F:microtubule minus-end binding"/>
    <property type="evidence" value="ECO:0007669"/>
    <property type="project" value="TreeGrafter"/>
</dbReference>
<dbReference type="InterPro" id="IPR042241">
    <property type="entry name" value="GCP_C_sf"/>
</dbReference>
<feature type="domain" description="Gamma-Tubulin ring complex non-core subunit mod21 N-terminal" evidence="8">
    <location>
        <begin position="44"/>
        <end position="133"/>
    </location>
</feature>
<comment type="subcellular location">
    <subcellularLocation>
        <location evidence="5">Cytoplasm</location>
        <location evidence="5">Cytoskeleton</location>
        <location evidence="5">Microtubule organizing center</location>
    </subcellularLocation>
</comment>
<dbReference type="STRING" id="2070753.A0A3A2ZHK2"/>
<dbReference type="GO" id="GO:0051321">
    <property type="term" value="P:meiotic cell cycle"/>
    <property type="evidence" value="ECO:0007669"/>
    <property type="project" value="TreeGrafter"/>
</dbReference>
<evidence type="ECO:0000256" key="2">
    <source>
        <dbReference type="ARBA" id="ARBA00022490"/>
    </source>
</evidence>
<dbReference type="GO" id="GO:0000278">
    <property type="term" value="P:mitotic cell cycle"/>
    <property type="evidence" value="ECO:0007669"/>
    <property type="project" value="TreeGrafter"/>
</dbReference>
<evidence type="ECO:0000256" key="4">
    <source>
        <dbReference type="ARBA" id="ARBA00023212"/>
    </source>
</evidence>
<dbReference type="InterPro" id="IPR007259">
    <property type="entry name" value="GCP"/>
</dbReference>
<feature type="domain" description="Gamma tubulin complex component C-terminal" evidence="7">
    <location>
        <begin position="586"/>
        <end position="845"/>
    </location>
</feature>
<evidence type="ECO:0000259" key="7">
    <source>
        <dbReference type="Pfam" id="PF04130"/>
    </source>
</evidence>
<dbReference type="Pfam" id="PF14609">
    <property type="entry name" value="GCP5-Mod21_N"/>
    <property type="match status" value="1"/>
</dbReference>
<gene>
    <name evidence="10" type="ORF">PHISCL_08860</name>
</gene>
<dbReference type="GO" id="GO:0000922">
    <property type="term" value="C:spindle pole"/>
    <property type="evidence" value="ECO:0007669"/>
    <property type="project" value="InterPro"/>
</dbReference>
<feature type="domain" description="Gamma tubulin complex component protein N-terminal" evidence="9">
    <location>
        <begin position="209"/>
        <end position="510"/>
    </location>
</feature>
<dbReference type="InterPro" id="IPR059169">
    <property type="entry name" value="GCP5_N_ext"/>
</dbReference>
<dbReference type="GO" id="GO:0051225">
    <property type="term" value="P:spindle assembly"/>
    <property type="evidence" value="ECO:0007669"/>
    <property type="project" value="TreeGrafter"/>
</dbReference>
<dbReference type="CDD" id="cd22572">
    <property type="entry name" value="GCP5_NTD"/>
    <property type="match status" value="1"/>
</dbReference>
<dbReference type="GO" id="GO:0005874">
    <property type="term" value="C:microtubule"/>
    <property type="evidence" value="ECO:0007669"/>
    <property type="project" value="UniProtKB-KW"/>
</dbReference>
<sequence>MAAISRTNRLKHRAEDTLRASHYARTDQFAVAKQLEGLQEKFQVLNRDELAGGLRTRVDELNEHRCSWFPEILSLLVQLSDRPAQFSSLDKIEKPKPVETEKPLTWTDLDVSGSAYSGDDIWENVDFADESSEDEVSLVFSVDSSPRIRPDSSVPTDEDYVIPDTMLSSGEDENLITSINSAQFWKPANNVEILKHEPSSRLITELQMLKETIFMLQGLPTSVFRRLGENIEVDRRYTLSHLSNEALSSVLCSFSVIGAKIDVLRRFSQVPQSIPYMQTFHRRIEDFLREFDKALSDTQARYLSQKPTVSVSLLQLLDDVRRESRLLSMLSDIVSGIKSDTDKPAQCLDMLYGLVCMAQATGDDSEFRFLADLFLACFETYARPIRLWVERGRLDSREGNFFVRDNGKDGNPRTLWHDWYTLDESALKNTPKFLQPVAHKIFATGKNMVFLQHLNVLPENLEDIKRTSLTFDDIFPESSPSSVSLPFSVLLETAFEKVVDANHSVTSNILRKELDEQCGLWISLQALENIYLCSDMSIFSAIDTKIFELIDRGRGWNDRFLLTELAQTAFSIAPFIEPTGLIVRSKILSNTTPKTDTRSVNILQSISFDYVLPWPVANIITKDSISTYQRISAFLMQIRRAKYAIIKYRLQSPRSPTMRGAKPNKLAYSIRHNMLWFLNTLYNHITELVISTTTKSMRKSLALAKDVDAMIAIHSEYLESLASQCLLSSNSKRIYETVVAILDDCVRFADIQSAHVTPSPSAARRGNQVVDEKDELDDSDSDVDLDSPNANTRTQTQPANLLNPSTYDETLKSLKSHFTTHISSIGASLKEAGRVNGNRSWEVLGEKLELGNGWKGRGI</sequence>
<dbReference type="PANTHER" id="PTHR19302">
    <property type="entry name" value="GAMMA TUBULIN COMPLEX PROTEIN"/>
    <property type="match status" value="1"/>
</dbReference>
<dbReference type="AlphaFoldDB" id="A0A3A2ZHK2"/>
<dbReference type="GO" id="GO:0000930">
    <property type="term" value="C:gamma-tubulin complex"/>
    <property type="evidence" value="ECO:0007669"/>
    <property type="project" value="TreeGrafter"/>
</dbReference>
<evidence type="ECO:0000313" key="11">
    <source>
        <dbReference type="Proteomes" id="UP000266188"/>
    </source>
</evidence>
<evidence type="ECO:0000256" key="6">
    <source>
        <dbReference type="SAM" id="MobiDB-lite"/>
    </source>
</evidence>
<dbReference type="InterPro" id="IPR040457">
    <property type="entry name" value="GCP_C"/>
</dbReference>
<dbReference type="GO" id="GO:0043015">
    <property type="term" value="F:gamma-tubulin binding"/>
    <property type="evidence" value="ECO:0007669"/>
    <property type="project" value="InterPro"/>
</dbReference>
<keyword evidence="2 5" id="KW-0963">Cytoplasm</keyword>